<keyword evidence="1" id="KW-0547">Nucleotide-binding</keyword>
<dbReference type="Gene3D" id="3.10.20.30">
    <property type="match status" value="1"/>
</dbReference>
<name>A0A151Z676_TIELA</name>
<dbReference type="EMBL" id="LODT01000041">
    <property type="protein sequence ID" value="KYQ89304.1"/>
    <property type="molecule type" value="Genomic_DNA"/>
</dbReference>
<dbReference type="InterPro" id="IPR027417">
    <property type="entry name" value="P-loop_NTPase"/>
</dbReference>
<dbReference type="GO" id="GO:0016887">
    <property type="term" value="F:ATP hydrolysis activity"/>
    <property type="evidence" value="ECO:0007669"/>
    <property type="project" value="TreeGrafter"/>
</dbReference>
<dbReference type="InterPro" id="IPR013646">
    <property type="entry name" value="YGR210-like_G4"/>
</dbReference>
<dbReference type="Pfam" id="PF08438">
    <property type="entry name" value="YGR210-like_G4"/>
    <property type="match status" value="1"/>
</dbReference>
<gene>
    <name evidence="4" type="ORF">DLAC_09963</name>
</gene>
<accession>A0A151Z676</accession>
<dbReference type="CDD" id="cd04938">
    <property type="entry name" value="TGS_Obg"/>
    <property type="match status" value="1"/>
</dbReference>
<dbReference type="InterPro" id="IPR006073">
    <property type="entry name" value="GTP-bd"/>
</dbReference>
<dbReference type="FunFam" id="1.10.8.470:FF:000001">
    <property type="entry name" value="GTP-binding protein homolog"/>
    <property type="match status" value="1"/>
</dbReference>
<protein>
    <recommendedName>
        <fullName evidence="3">OBG-type G domain-containing protein</fullName>
    </recommendedName>
</protein>
<proteinExistence type="predicted"/>
<dbReference type="FunCoup" id="A0A151Z676">
    <property type="interactions" value="123"/>
</dbReference>
<evidence type="ECO:0000256" key="2">
    <source>
        <dbReference type="ARBA" id="ARBA00023134"/>
    </source>
</evidence>
<dbReference type="STRING" id="361077.A0A151Z676"/>
<evidence type="ECO:0000259" key="3">
    <source>
        <dbReference type="PROSITE" id="PS51710"/>
    </source>
</evidence>
<dbReference type="PRINTS" id="PR00326">
    <property type="entry name" value="GTP1OBG"/>
</dbReference>
<dbReference type="SUPFAM" id="SSF81271">
    <property type="entry name" value="TGS-like"/>
    <property type="match status" value="1"/>
</dbReference>
<dbReference type="PANTHER" id="PTHR23305:SF1">
    <property type="entry name" value="OBG-TYPE G DOMAIN-CONTAINING PROTEIN"/>
    <property type="match status" value="1"/>
</dbReference>
<dbReference type="PANTHER" id="PTHR23305">
    <property type="entry name" value="OBG GTPASE FAMILY"/>
    <property type="match status" value="1"/>
</dbReference>
<dbReference type="FunFam" id="3.10.20.30:FF:000037">
    <property type="entry name" value="YGR210C-like protein"/>
    <property type="match status" value="1"/>
</dbReference>
<dbReference type="Proteomes" id="UP000076078">
    <property type="component" value="Unassembled WGS sequence"/>
</dbReference>
<organism evidence="4 5">
    <name type="scientific">Tieghemostelium lacteum</name>
    <name type="common">Slime mold</name>
    <name type="synonym">Dictyostelium lacteum</name>
    <dbReference type="NCBI Taxonomy" id="361077"/>
    <lineage>
        <taxon>Eukaryota</taxon>
        <taxon>Amoebozoa</taxon>
        <taxon>Evosea</taxon>
        <taxon>Eumycetozoa</taxon>
        <taxon>Dictyostelia</taxon>
        <taxon>Dictyosteliales</taxon>
        <taxon>Raperosteliaceae</taxon>
        <taxon>Tieghemostelium</taxon>
    </lineage>
</organism>
<dbReference type="OrthoDB" id="545683at2759"/>
<dbReference type="CDD" id="cd01899">
    <property type="entry name" value="Ygr210"/>
    <property type="match status" value="1"/>
</dbReference>
<dbReference type="NCBIfam" id="NF007171">
    <property type="entry name" value="PRK09602.1"/>
    <property type="match status" value="1"/>
</dbReference>
<dbReference type="Gene3D" id="1.10.8.470">
    <property type="match status" value="1"/>
</dbReference>
<dbReference type="InterPro" id="IPR012675">
    <property type="entry name" value="Beta-grasp_dom_sf"/>
</dbReference>
<dbReference type="GO" id="GO:0005737">
    <property type="term" value="C:cytoplasm"/>
    <property type="evidence" value="ECO:0007669"/>
    <property type="project" value="TreeGrafter"/>
</dbReference>
<dbReference type="OMA" id="WILGNLM"/>
<keyword evidence="5" id="KW-1185">Reference proteome</keyword>
<dbReference type="Pfam" id="PF01926">
    <property type="entry name" value="MMR_HSR1"/>
    <property type="match status" value="1"/>
</dbReference>
<feature type="domain" description="OBG-type G" evidence="3">
    <location>
        <begin position="5"/>
        <end position="276"/>
    </location>
</feature>
<dbReference type="SUPFAM" id="SSF52540">
    <property type="entry name" value="P-loop containing nucleoside triphosphate hydrolases"/>
    <property type="match status" value="1"/>
</dbReference>
<dbReference type="AlphaFoldDB" id="A0A151Z676"/>
<evidence type="ECO:0000256" key="1">
    <source>
        <dbReference type="ARBA" id="ARBA00022741"/>
    </source>
</evidence>
<reference evidence="4 5" key="1">
    <citation type="submission" date="2015-12" db="EMBL/GenBank/DDBJ databases">
        <title>Dictyostelia acquired genes for synthesis and detection of signals that induce cell-type specialization by lateral gene transfer from prokaryotes.</title>
        <authorList>
            <person name="Gloeckner G."/>
            <person name="Schaap P."/>
        </authorList>
    </citation>
    <scope>NUCLEOTIDE SEQUENCE [LARGE SCALE GENOMIC DNA]</scope>
    <source>
        <strain evidence="4 5">TK</strain>
    </source>
</reference>
<dbReference type="InterPro" id="IPR031167">
    <property type="entry name" value="G_OBG"/>
</dbReference>
<dbReference type="InterPro" id="IPR012676">
    <property type="entry name" value="TGS-like"/>
</dbReference>
<dbReference type="GO" id="GO:0005525">
    <property type="term" value="F:GTP binding"/>
    <property type="evidence" value="ECO:0007669"/>
    <property type="project" value="UniProtKB-KW"/>
</dbReference>
<comment type="caution">
    <text evidence="4">The sequence shown here is derived from an EMBL/GenBank/DDBJ whole genome shotgun (WGS) entry which is preliminary data.</text>
</comment>
<dbReference type="PROSITE" id="PS51710">
    <property type="entry name" value="G_OBG"/>
    <property type="match status" value="1"/>
</dbReference>
<dbReference type="InParanoid" id="A0A151Z676"/>
<keyword evidence="2" id="KW-0342">GTP-binding</keyword>
<sequence>MSHELVIGCVGKPSAGKSSFLNAATDANAKVGNYPFTTITPNVAVTHYATECPCKKYDKMDQCQPRYGKCDKGTRYIPVKMLDVAGLVPGASEGKGLGNQFLDDLRTADVLLHVVDVSGTTNEKGEETTGYDPINDIQWLKDEIHAWIFNNLKKLWASVVRKQQTTKCMAESILHKKLSGYGTKLPVIRETLENIGLRDPIPLDTWDDDNIHKFVDSFLHCRFPIVLVLNKVDMSASDNNISKICNKYPNEVMIPSSALAECFLKKMKTQNYVKYKEGDDNFLLNDEDPTLKQCDEKLQGRLEKLRDLVLYRYGSTGIQQAIKSAVELKKYIPVYPVKNLKSLSCDKSGGSVLRDCILVPRGTQVREFAGIVHPDIEKYYLYAEGINGQRMGEKDIITEQNNIIKYTSTGVEGGNNANNEEQ</sequence>
<dbReference type="Gene3D" id="3.40.50.300">
    <property type="entry name" value="P-loop containing nucleotide triphosphate hydrolases"/>
    <property type="match status" value="1"/>
</dbReference>
<evidence type="ECO:0000313" key="4">
    <source>
        <dbReference type="EMBL" id="KYQ89304.1"/>
    </source>
</evidence>
<evidence type="ECO:0000313" key="5">
    <source>
        <dbReference type="Proteomes" id="UP000076078"/>
    </source>
</evidence>